<keyword evidence="8" id="KW-0482">Metalloprotease</keyword>
<keyword evidence="4" id="KW-0479">Metal-binding</keyword>
<dbReference type="Gene3D" id="3.40.630.10">
    <property type="entry name" value="Zn peptidases"/>
    <property type="match status" value="1"/>
</dbReference>
<evidence type="ECO:0000256" key="3">
    <source>
        <dbReference type="ARBA" id="ARBA00022670"/>
    </source>
</evidence>
<keyword evidence="3" id="KW-0645">Protease</keyword>
<evidence type="ECO:0000256" key="4">
    <source>
        <dbReference type="ARBA" id="ARBA00022723"/>
    </source>
</evidence>
<evidence type="ECO:0000256" key="6">
    <source>
        <dbReference type="ARBA" id="ARBA00022833"/>
    </source>
</evidence>
<evidence type="ECO:0000259" key="10">
    <source>
        <dbReference type="Pfam" id="PF07687"/>
    </source>
</evidence>
<dbReference type="PROSITE" id="PS00759">
    <property type="entry name" value="ARGE_DAPE_CPG2_2"/>
    <property type="match status" value="1"/>
</dbReference>
<dbReference type="EMBL" id="AP012051">
    <property type="protein sequence ID" value="BAL80499.1"/>
    <property type="molecule type" value="Genomic_DNA"/>
</dbReference>
<dbReference type="PANTHER" id="PTHR43808:SF31">
    <property type="entry name" value="N-ACETYL-L-CITRULLINE DEACETYLASE"/>
    <property type="match status" value="1"/>
</dbReference>
<dbReference type="GO" id="GO:0016805">
    <property type="term" value="F:dipeptidase activity"/>
    <property type="evidence" value="ECO:0007669"/>
    <property type="project" value="UniProtKB-KW"/>
</dbReference>
<dbReference type="KEGG" id="cex:CSE_03730"/>
<dbReference type="GO" id="GO:0008237">
    <property type="term" value="F:metallopeptidase activity"/>
    <property type="evidence" value="ECO:0007669"/>
    <property type="project" value="UniProtKB-KW"/>
</dbReference>
<dbReference type="RefSeq" id="WP_014452905.1">
    <property type="nucleotide sequence ID" value="NC_017096.1"/>
</dbReference>
<keyword evidence="5" id="KW-0378">Hydrolase</keyword>
<protein>
    <submittedName>
        <fullName evidence="11">Peptidase PepV</fullName>
    </submittedName>
</protein>
<comment type="cofactor">
    <cofactor evidence="1">
        <name>Zn(2+)</name>
        <dbReference type="ChEBI" id="CHEBI:29105"/>
    </cofactor>
</comment>
<reference evidence="11 12" key="1">
    <citation type="submission" date="2011-01" db="EMBL/GenBank/DDBJ databases">
        <title>Whole genome sequence of Caldisericum exile AZM16c01.</title>
        <authorList>
            <person name="Narita-Yamada S."/>
            <person name="Kawakoshi A."/>
            <person name="Nakamura S."/>
            <person name="Sasagawa M."/>
            <person name="Fukada J."/>
            <person name="Sekine M."/>
            <person name="Kato Y."/>
            <person name="Fukai R."/>
            <person name="Sasaki K."/>
            <person name="Hanamaki A."/>
            <person name="Narita H."/>
            <person name="Konno Y."/>
            <person name="Mori K."/>
            <person name="Yamazaki S."/>
            <person name="Suzuki K."/>
            <person name="Fujita N."/>
        </authorList>
    </citation>
    <scope>NUCLEOTIDE SEQUENCE [LARGE SCALE GENOMIC DNA]</scope>
    <source>
        <strain evidence="12">DSM 21853 / NBRC 104410 / AZM16c01</strain>
    </source>
</reference>
<dbReference type="Proteomes" id="UP000004793">
    <property type="component" value="Chromosome"/>
</dbReference>
<dbReference type="Pfam" id="PF01546">
    <property type="entry name" value="Peptidase_M20"/>
    <property type="match status" value="1"/>
</dbReference>
<dbReference type="InterPro" id="IPR010964">
    <property type="entry name" value="M20A_pepV-rel"/>
</dbReference>
<dbReference type="InterPro" id="IPR036264">
    <property type="entry name" value="Bact_exopeptidase_dim_dom"/>
</dbReference>
<keyword evidence="7" id="KW-0224">Dipeptidase</keyword>
<dbReference type="Pfam" id="PF07687">
    <property type="entry name" value="M20_dimer"/>
    <property type="match status" value="1"/>
</dbReference>
<dbReference type="GO" id="GO:0008777">
    <property type="term" value="F:acetylornithine deacetylase activity"/>
    <property type="evidence" value="ECO:0007669"/>
    <property type="project" value="TreeGrafter"/>
</dbReference>
<dbReference type="GO" id="GO:0006508">
    <property type="term" value="P:proteolysis"/>
    <property type="evidence" value="ECO:0007669"/>
    <property type="project" value="UniProtKB-KW"/>
</dbReference>
<dbReference type="InterPro" id="IPR002933">
    <property type="entry name" value="Peptidase_M20"/>
</dbReference>
<dbReference type="GO" id="GO:0008270">
    <property type="term" value="F:zinc ion binding"/>
    <property type="evidence" value="ECO:0007669"/>
    <property type="project" value="InterPro"/>
</dbReference>
<feature type="domain" description="Peptidase M20 dimerisation" evidence="10">
    <location>
        <begin position="236"/>
        <end position="312"/>
    </location>
</feature>
<dbReference type="GO" id="GO:0006526">
    <property type="term" value="P:L-arginine biosynthetic process"/>
    <property type="evidence" value="ECO:0007669"/>
    <property type="project" value="TreeGrafter"/>
</dbReference>
<dbReference type="Gene3D" id="3.30.70.360">
    <property type="match status" value="2"/>
</dbReference>
<evidence type="ECO:0000256" key="1">
    <source>
        <dbReference type="ARBA" id="ARBA00001947"/>
    </source>
</evidence>
<gene>
    <name evidence="11" type="primary">pepV</name>
    <name evidence="11" type="ordered locus">CSE_03730</name>
</gene>
<dbReference type="AlphaFoldDB" id="A0A7U6GDQ0"/>
<keyword evidence="6" id="KW-0862">Zinc</keyword>
<evidence type="ECO:0000313" key="11">
    <source>
        <dbReference type="EMBL" id="BAL80499.1"/>
    </source>
</evidence>
<dbReference type="PANTHER" id="PTHR43808">
    <property type="entry name" value="ACETYLORNITHINE DEACETYLASE"/>
    <property type="match status" value="1"/>
</dbReference>
<evidence type="ECO:0000256" key="9">
    <source>
        <dbReference type="ARBA" id="ARBA00023285"/>
    </source>
</evidence>
<evidence type="ECO:0000256" key="7">
    <source>
        <dbReference type="ARBA" id="ARBA00022997"/>
    </source>
</evidence>
<dbReference type="SUPFAM" id="SSF53187">
    <property type="entry name" value="Zn-dependent exopeptidases"/>
    <property type="match status" value="1"/>
</dbReference>
<dbReference type="InterPro" id="IPR050072">
    <property type="entry name" value="Peptidase_M20A"/>
</dbReference>
<evidence type="ECO:0000256" key="2">
    <source>
        <dbReference type="ARBA" id="ARBA00006247"/>
    </source>
</evidence>
<dbReference type="InterPro" id="IPR011650">
    <property type="entry name" value="Peptidase_M20_dimer"/>
</dbReference>
<dbReference type="InterPro" id="IPR001261">
    <property type="entry name" value="ArgE/DapE_CS"/>
</dbReference>
<proteinExistence type="inferred from homology"/>
<evidence type="ECO:0000313" key="12">
    <source>
        <dbReference type="Proteomes" id="UP000004793"/>
    </source>
</evidence>
<evidence type="ECO:0000256" key="5">
    <source>
        <dbReference type="ARBA" id="ARBA00022801"/>
    </source>
</evidence>
<name>A0A7U6GDQ0_CALEA</name>
<accession>A0A7U6GDQ0</accession>
<sequence>MEKFIDENKQRLVEITQEIIRIPSVEDNPTEGAPFGENVKNALLLALQISKDLGFRTVNIDNIVGYAEFGEGKDVISVLGHLDVVPEGTGWTYPPYGAEIHDGKIYGRGAIDDKGPTMAALFGAYTLKETGAKLSKRIRIVFGTNEETGWKCMAHFKNVVHDPLIGFTPDAEFPLINREKGILNVTLRSDFNSKNEEVKITGGNRPNMVPDYAKAEFNDEVYLKDLEEGVEVKGTIVEAHGKSAHGALPEQGVNAIVKLSNAIVDVVKHPEVKKVLEFIVKHVGTDVYGGLMGIANVDSLSGKLTMNLGVIEINESSGILTFNIRYPISDNFERIIYGFNKVAEVYGLKVSEYRNQNPLYVKEDSELVKILLNVFEKTTGRKGYTLSIGGGTYARAMDLGVAFGPTFEEMEKVEHMANEYIAIDHLVNLAKIYGNALYELAK</sequence>
<dbReference type="SUPFAM" id="SSF55031">
    <property type="entry name" value="Bacterial exopeptidase dimerisation domain"/>
    <property type="match status" value="1"/>
</dbReference>
<keyword evidence="12" id="KW-1185">Reference proteome</keyword>
<comment type="similarity">
    <text evidence="2">Belongs to the peptidase M20A family.</text>
</comment>
<keyword evidence="9" id="KW-0170">Cobalt</keyword>
<evidence type="ECO:0000256" key="8">
    <source>
        <dbReference type="ARBA" id="ARBA00023049"/>
    </source>
</evidence>
<dbReference type="OrthoDB" id="9761532at2"/>
<organism evidence="11 12">
    <name type="scientific">Caldisericum exile (strain DSM 21853 / NBRC 104410 / AZM16c01)</name>
    <dbReference type="NCBI Taxonomy" id="511051"/>
    <lineage>
        <taxon>Bacteria</taxon>
        <taxon>Pseudomonadati</taxon>
        <taxon>Caldisericota/Cryosericota group</taxon>
        <taxon>Caldisericota</taxon>
        <taxon>Caldisericia</taxon>
        <taxon>Caldisericales</taxon>
        <taxon>Caldisericaceae</taxon>
        <taxon>Caldisericum</taxon>
    </lineage>
</organism>
<dbReference type="NCBIfam" id="NF005591">
    <property type="entry name" value="PRK07318.1"/>
    <property type="match status" value="1"/>
</dbReference>
<dbReference type="NCBIfam" id="TIGR01887">
    <property type="entry name" value="dipeptidaselike"/>
    <property type="match status" value="1"/>
</dbReference>